<dbReference type="InterPro" id="IPR000536">
    <property type="entry name" value="Nucl_hrmn_rcpt_lig-bd"/>
</dbReference>
<evidence type="ECO:0000259" key="13">
    <source>
        <dbReference type="PROSITE" id="PS51843"/>
    </source>
</evidence>
<evidence type="ECO:0000256" key="9">
    <source>
        <dbReference type="ARBA" id="ARBA00023170"/>
    </source>
</evidence>
<comment type="similarity">
    <text evidence="2 11">Belongs to the nuclear hormone receptor family.</text>
</comment>
<dbReference type="PANTHER" id="PTHR24083">
    <property type="entry name" value="NUCLEAR HORMONE RECEPTOR"/>
    <property type="match status" value="1"/>
</dbReference>
<keyword evidence="4 11" id="KW-0863">Zinc-finger</keyword>
<name>A0A6V7X0N2_MELEN</name>
<evidence type="ECO:0000256" key="6">
    <source>
        <dbReference type="ARBA" id="ARBA00023015"/>
    </source>
</evidence>
<dbReference type="InterPro" id="IPR013088">
    <property type="entry name" value="Znf_NHR/GATA"/>
</dbReference>
<comment type="subcellular location">
    <subcellularLocation>
        <location evidence="1 11">Nucleus</location>
    </subcellularLocation>
</comment>
<reference evidence="14 15" key="1">
    <citation type="submission" date="2020-08" db="EMBL/GenBank/DDBJ databases">
        <authorList>
            <person name="Koutsovoulos G."/>
            <person name="Danchin GJ E."/>
        </authorList>
    </citation>
    <scope>NUCLEOTIDE SEQUENCE [LARGE SCALE GENOMIC DNA]</scope>
</reference>
<comment type="caution">
    <text evidence="14">The sequence shown here is derived from an EMBL/GenBank/DDBJ whole genome shotgun (WGS) entry which is preliminary data.</text>
</comment>
<dbReference type="InterPro" id="IPR049636">
    <property type="entry name" value="HNF4-like_DBD"/>
</dbReference>
<keyword evidence="10 11" id="KW-0539">Nucleus</keyword>
<protein>
    <submittedName>
        <fullName evidence="14">Uncharacterized protein</fullName>
    </submittedName>
</protein>
<evidence type="ECO:0000256" key="4">
    <source>
        <dbReference type="ARBA" id="ARBA00022771"/>
    </source>
</evidence>
<evidence type="ECO:0000259" key="12">
    <source>
        <dbReference type="PROSITE" id="PS51030"/>
    </source>
</evidence>
<evidence type="ECO:0000256" key="11">
    <source>
        <dbReference type="RuleBase" id="RU004334"/>
    </source>
</evidence>
<keyword evidence="9 11" id="KW-0675">Receptor</keyword>
<keyword evidence="6 11" id="KW-0805">Transcription regulation</keyword>
<dbReference type="Proteomes" id="UP000580250">
    <property type="component" value="Unassembled WGS sequence"/>
</dbReference>
<feature type="domain" description="Nuclear receptor" evidence="12">
    <location>
        <begin position="86"/>
        <end position="159"/>
    </location>
</feature>
<evidence type="ECO:0000256" key="5">
    <source>
        <dbReference type="ARBA" id="ARBA00022833"/>
    </source>
</evidence>
<dbReference type="Pfam" id="PF00105">
    <property type="entry name" value="zf-C4"/>
    <property type="match status" value="1"/>
</dbReference>
<evidence type="ECO:0000256" key="3">
    <source>
        <dbReference type="ARBA" id="ARBA00022723"/>
    </source>
</evidence>
<dbReference type="EMBL" id="CAJEWN010000954">
    <property type="protein sequence ID" value="CAD2192537.1"/>
    <property type="molecule type" value="Genomic_DNA"/>
</dbReference>
<dbReference type="Gene3D" id="1.10.565.10">
    <property type="entry name" value="Retinoid X Receptor"/>
    <property type="match status" value="1"/>
</dbReference>
<keyword evidence="5 11" id="KW-0862">Zinc</keyword>
<dbReference type="OrthoDB" id="9984314at2759"/>
<dbReference type="SMART" id="SM00430">
    <property type="entry name" value="HOLI"/>
    <property type="match status" value="1"/>
</dbReference>
<evidence type="ECO:0000256" key="7">
    <source>
        <dbReference type="ARBA" id="ARBA00023125"/>
    </source>
</evidence>
<dbReference type="PROSITE" id="PS00031">
    <property type="entry name" value="NUCLEAR_REC_DBD_1"/>
    <property type="match status" value="1"/>
</dbReference>
<evidence type="ECO:0000256" key="10">
    <source>
        <dbReference type="ARBA" id="ARBA00023242"/>
    </source>
</evidence>
<proteinExistence type="inferred from homology"/>
<dbReference type="SUPFAM" id="SSF57716">
    <property type="entry name" value="Glucocorticoid receptor-like (DNA-binding domain)"/>
    <property type="match status" value="1"/>
</dbReference>
<dbReference type="Pfam" id="PF00104">
    <property type="entry name" value="Hormone_recep"/>
    <property type="match status" value="1"/>
</dbReference>
<dbReference type="InterPro" id="IPR050274">
    <property type="entry name" value="Nuclear_hormone_rcpt_NR2"/>
</dbReference>
<dbReference type="GO" id="GO:0003700">
    <property type="term" value="F:DNA-binding transcription factor activity"/>
    <property type="evidence" value="ECO:0007669"/>
    <property type="project" value="InterPro"/>
</dbReference>
<dbReference type="PROSITE" id="PS51030">
    <property type="entry name" value="NUCLEAR_REC_DBD_2"/>
    <property type="match status" value="1"/>
</dbReference>
<organism evidence="14 15">
    <name type="scientific">Meloidogyne enterolobii</name>
    <name type="common">Root-knot nematode worm</name>
    <name type="synonym">Meloidogyne mayaguensis</name>
    <dbReference type="NCBI Taxonomy" id="390850"/>
    <lineage>
        <taxon>Eukaryota</taxon>
        <taxon>Metazoa</taxon>
        <taxon>Ecdysozoa</taxon>
        <taxon>Nematoda</taxon>
        <taxon>Chromadorea</taxon>
        <taxon>Rhabditida</taxon>
        <taxon>Tylenchina</taxon>
        <taxon>Tylenchomorpha</taxon>
        <taxon>Tylenchoidea</taxon>
        <taxon>Meloidogynidae</taxon>
        <taxon>Meloidogyninae</taxon>
        <taxon>Meloidogyne</taxon>
    </lineage>
</organism>
<evidence type="ECO:0000313" key="15">
    <source>
        <dbReference type="Proteomes" id="UP000580250"/>
    </source>
</evidence>
<evidence type="ECO:0000256" key="2">
    <source>
        <dbReference type="ARBA" id="ARBA00005993"/>
    </source>
</evidence>
<dbReference type="PROSITE" id="PS51843">
    <property type="entry name" value="NR_LBD"/>
    <property type="match status" value="1"/>
</dbReference>
<dbReference type="InterPro" id="IPR001628">
    <property type="entry name" value="Znf_hrmn_rcpt"/>
</dbReference>
<sequence>MFFPNSIQNSEFDNYNISTPYTFNYDRGFSYPSFDNDRVSLEDLETQIDKESLICFSSIDNKNVNTNNLNLENKRRNNLNSLMKMPMNCVVCGKSAKFCHFDVPSCSGCFSFFRRSILDQHLYVCKNLGNCRIEEGEFCRSCRFDRCLLGGMNFRTMQKFPNGIDINKISAMITEKKRQLFEKAAKSQNYPDFGQYDVTMQQEFSFGNSKPEVELLQFLLYSDDKLLHIRYSETDISPNYYHKSMSDILNDIDGGGLSDSILAKSDMFSKRRRVPKSFDFFMQQLREGVEITPRWVTIDSFLIIEMTKTMPVLCQLSFEDKIHLYSRNGLTAIVFSMLFYSKNLQGSDVLISPAGMSPILIKHDETSNLLFYKHLIRIAEFNLSREEFLILRVLILLHTATTELSKIGFEIIHNEIEKLSKTLMFYEQHKLGDAKGAERFANLKPVPATNYLSKLKNILIWYVILDVPHFLD</sequence>
<dbReference type="SUPFAM" id="SSF48508">
    <property type="entry name" value="Nuclear receptor ligand-binding domain"/>
    <property type="match status" value="1"/>
</dbReference>
<feature type="domain" description="NR LBD" evidence="13">
    <location>
        <begin position="256"/>
        <end position="472"/>
    </location>
</feature>
<dbReference type="GO" id="GO:0005634">
    <property type="term" value="C:nucleus"/>
    <property type="evidence" value="ECO:0007669"/>
    <property type="project" value="UniProtKB-SubCell"/>
</dbReference>
<dbReference type="CDD" id="cd06960">
    <property type="entry name" value="NR_DBD_HNF4A"/>
    <property type="match status" value="1"/>
</dbReference>
<dbReference type="AlphaFoldDB" id="A0A6V7X0N2"/>
<dbReference type="InterPro" id="IPR035500">
    <property type="entry name" value="NHR-like_dom_sf"/>
</dbReference>
<dbReference type="GO" id="GO:0000978">
    <property type="term" value="F:RNA polymerase II cis-regulatory region sequence-specific DNA binding"/>
    <property type="evidence" value="ECO:0007669"/>
    <property type="project" value="InterPro"/>
</dbReference>
<dbReference type="SMART" id="SM00399">
    <property type="entry name" value="ZnF_C4"/>
    <property type="match status" value="1"/>
</dbReference>
<accession>A0A6V7X0N2</accession>
<evidence type="ECO:0000256" key="1">
    <source>
        <dbReference type="ARBA" id="ARBA00004123"/>
    </source>
</evidence>
<dbReference type="GO" id="GO:0008270">
    <property type="term" value="F:zinc ion binding"/>
    <property type="evidence" value="ECO:0007669"/>
    <property type="project" value="UniProtKB-KW"/>
</dbReference>
<evidence type="ECO:0000313" key="14">
    <source>
        <dbReference type="EMBL" id="CAD2192537.1"/>
    </source>
</evidence>
<dbReference type="Gene3D" id="3.30.50.10">
    <property type="entry name" value="Erythroid Transcription Factor GATA-1, subunit A"/>
    <property type="match status" value="1"/>
</dbReference>
<dbReference type="PRINTS" id="PR00047">
    <property type="entry name" value="STROIDFINGER"/>
</dbReference>
<keyword evidence="3 11" id="KW-0479">Metal-binding</keyword>
<keyword evidence="7 11" id="KW-0238">DNA-binding</keyword>
<gene>
    <name evidence="14" type="ORF">MENT_LOCUS45429</name>
</gene>
<keyword evidence="8 11" id="KW-0804">Transcription</keyword>
<evidence type="ECO:0000256" key="8">
    <source>
        <dbReference type="ARBA" id="ARBA00023163"/>
    </source>
</evidence>